<gene>
    <name evidence="1" type="ORF">DF222_02450</name>
</gene>
<proteinExistence type="predicted"/>
<dbReference type="KEGG" id="cyz:C3B44_08820"/>
<dbReference type="RefSeq" id="WP_108432046.1">
    <property type="nucleotide sequence ID" value="NZ_CP026947.1"/>
</dbReference>
<reference evidence="2" key="1">
    <citation type="submission" date="2018-04" db="EMBL/GenBank/DDBJ databases">
        <authorList>
            <person name="Liu S."/>
            <person name="Wang Z."/>
            <person name="Li J."/>
        </authorList>
    </citation>
    <scope>NUCLEOTIDE SEQUENCE [LARGE SCALE GENOMIC DNA]</scope>
    <source>
        <strain evidence="2">2189</strain>
    </source>
</reference>
<name>A0A2U1T942_9CORY</name>
<dbReference type="Proteomes" id="UP000244989">
    <property type="component" value="Unassembled WGS sequence"/>
</dbReference>
<evidence type="ECO:0000313" key="2">
    <source>
        <dbReference type="Proteomes" id="UP000244989"/>
    </source>
</evidence>
<evidence type="ECO:0000313" key="1">
    <source>
        <dbReference type="EMBL" id="PWC02509.1"/>
    </source>
</evidence>
<accession>A0A2U1T942</accession>
<dbReference type="EMBL" id="QEEZ01000003">
    <property type="protein sequence ID" value="PWC02509.1"/>
    <property type="molecule type" value="Genomic_DNA"/>
</dbReference>
<keyword evidence="2" id="KW-1185">Reference proteome</keyword>
<organism evidence="1 2">
    <name type="scientific">Corynebacterium yudongzhengii</name>
    <dbReference type="NCBI Taxonomy" id="2080740"/>
    <lineage>
        <taxon>Bacteria</taxon>
        <taxon>Bacillati</taxon>
        <taxon>Actinomycetota</taxon>
        <taxon>Actinomycetes</taxon>
        <taxon>Mycobacteriales</taxon>
        <taxon>Corynebacteriaceae</taxon>
        <taxon>Corynebacterium</taxon>
    </lineage>
</organism>
<comment type="caution">
    <text evidence="1">The sequence shown here is derived from an EMBL/GenBank/DDBJ whole genome shotgun (WGS) entry which is preliminary data.</text>
</comment>
<sequence>MTRERFTVEYARANAQLSIPQAASAATQLATAVDLQRYETFDAIYALARRLQLRSAFEWETYGYEPTEDAVPVRLESERNPLEWDTFYLAEHTSRPFHSHERLQPFEEIERDARKLVTGGEADYSALFPELPTRRQQIMGNLWRLGVVAVPDQQVVDAPSRTVAGTRALAGEQPTPDMTEYTAWWVIGVNPKLGKDMLPEIVRAAAATLIEDHPARGAESEAAAYLALERLWIPPRRGRTAWWRSYAAGEAMPAGFDWTRVYETAQRVENALRGI</sequence>
<dbReference type="AlphaFoldDB" id="A0A2U1T942"/>
<protein>
    <submittedName>
        <fullName evidence="1">Uncharacterized protein</fullName>
    </submittedName>
</protein>
<dbReference type="OrthoDB" id="4395024at2"/>